<dbReference type="InterPro" id="IPR036823">
    <property type="entry name" value="Ribosomal_uS7_dom_sf"/>
</dbReference>
<dbReference type="PANTHER" id="PTHR11205">
    <property type="entry name" value="RIBOSOMAL PROTEIN S7"/>
    <property type="match status" value="1"/>
</dbReference>
<dbReference type="GO" id="GO:0015935">
    <property type="term" value="C:small ribosomal subunit"/>
    <property type="evidence" value="ECO:0007669"/>
    <property type="project" value="InterPro"/>
</dbReference>
<dbReference type="CDD" id="cd14869">
    <property type="entry name" value="uS7_Bacteria"/>
    <property type="match status" value="1"/>
</dbReference>
<protein>
    <recommendedName>
        <fullName evidence="6">Small ribosomal subunit protein uS7 domain-containing protein</fullName>
    </recommendedName>
</protein>
<comment type="similarity">
    <text evidence="1">Belongs to the universal ribosomal protein uS7 family.</text>
</comment>
<evidence type="ECO:0000256" key="1">
    <source>
        <dbReference type="ARBA" id="ARBA00007151"/>
    </source>
</evidence>
<reference evidence="7" key="1">
    <citation type="journal article" date="2014" name="Front. Microbiol.">
        <title>High frequency of phylogenetically diverse reductive dehalogenase-homologous genes in deep subseafloor sedimentary metagenomes.</title>
        <authorList>
            <person name="Kawai M."/>
            <person name="Futagami T."/>
            <person name="Toyoda A."/>
            <person name="Takaki Y."/>
            <person name="Nishi S."/>
            <person name="Hori S."/>
            <person name="Arai W."/>
            <person name="Tsubouchi T."/>
            <person name="Morono Y."/>
            <person name="Uchiyama I."/>
            <person name="Ito T."/>
            <person name="Fujiyama A."/>
            <person name="Inagaki F."/>
            <person name="Takami H."/>
        </authorList>
    </citation>
    <scope>NUCLEOTIDE SEQUENCE</scope>
    <source>
        <strain evidence="7">Expedition CK06-06</strain>
    </source>
</reference>
<evidence type="ECO:0000256" key="2">
    <source>
        <dbReference type="ARBA" id="ARBA00022730"/>
    </source>
</evidence>
<keyword evidence="4" id="KW-0689">Ribosomal protein</keyword>
<organism evidence="7">
    <name type="scientific">marine sediment metagenome</name>
    <dbReference type="NCBI Taxonomy" id="412755"/>
    <lineage>
        <taxon>unclassified sequences</taxon>
        <taxon>metagenomes</taxon>
        <taxon>ecological metagenomes</taxon>
    </lineage>
</organism>
<keyword evidence="5" id="KW-0687">Ribonucleoprotein</keyword>
<feature type="non-terminal residue" evidence="7">
    <location>
        <position position="1"/>
    </location>
</feature>
<dbReference type="Gene3D" id="1.10.455.10">
    <property type="entry name" value="Ribosomal protein S7 domain"/>
    <property type="match status" value="1"/>
</dbReference>
<dbReference type="SUPFAM" id="SSF47973">
    <property type="entry name" value="Ribosomal protein S7"/>
    <property type="match status" value="1"/>
</dbReference>
<sequence length="133" mass="15441">NCMMHWGKKSVAQGIFYKAMDVVVERLDKKDPLEIFETAIANVAPIIEVRSRRVGGMTYQVPTEVSGKRRISLAIRWLIEAARSKKGRPMYLRLADELTDAYRRQGSAYERRENTHKMAEANRAFAHFSLRRR</sequence>
<evidence type="ECO:0000256" key="3">
    <source>
        <dbReference type="ARBA" id="ARBA00022884"/>
    </source>
</evidence>
<comment type="caution">
    <text evidence="7">The sequence shown here is derived from an EMBL/GenBank/DDBJ whole genome shotgun (WGS) entry which is preliminary data.</text>
</comment>
<dbReference type="Pfam" id="PF00177">
    <property type="entry name" value="Ribosomal_S7"/>
    <property type="match status" value="1"/>
</dbReference>
<evidence type="ECO:0000256" key="5">
    <source>
        <dbReference type="ARBA" id="ARBA00023274"/>
    </source>
</evidence>
<dbReference type="EMBL" id="BARU01034121">
    <property type="protein sequence ID" value="GAH61952.1"/>
    <property type="molecule type" value="Genomic_DNA"/>
</dbReference>
<dbReference type="InterPro" id="IPR000235">
    <property type="entry name" value="Ribosomal_uS7"/>
</dbReference>
<evidence type="ECO:0000313" key="7">
    <source>
        <dbReference type="EMBL" id="GAH61952.1"/>
    </source>
</evidence>
<dbReference type="GO" id="GO:0003735">
    <property type="term" value="F:structural constituent of ribosome"/>
    <property type="evidence" value="ECO:0007669"/>
    <property type="project" value="InterPro"/>
</dbReference>
<dbReference type="GO" id="GO:0006412">
    <property type="term" value="P:translation"/>
    <property type="evidence" value="ECO:0007669"/>
    <property type="project" value="InterPro"/>
</dbReference>
<feature type="domain" description="Small ribosomal subunit protein uS7" evidence="6">
    <location>
        <begin position="1"/>
        <end position="123"/>
    </location>
</feature>
<dbReference type="AlphaFoldDB" id="X1GXU5"/>
<name>X1GXU5_9ZZZZ</name>
<accession>X1GXU5</accession>
<dbReference type="InterPro" id="IPR005717">
    <property type="entry name" value="Ribosomal_uS7_bac/org-type"/>
</dbReference>
<dbReference type="PIRSF" id="PIRSF002122">
    <property type="entry name" value="RPS7p_RPS7a_RPS5e_RPS7o"/>
    <property type="match status" value="1"/>
</dbReference>
<dbReference type="GO" id="GO:0019843">
    <property type="term" value="F:rRNA binding"/>
    <property type="evidence" value="ECO:0007669"/>
    <property type="project" value="UniProtKB-KW"/>
</dbReference>
<dbReference type="InterPro" id="IPR023798">
    <property type="entry name" value="Ribosomal_uS7_dom"/>
</dbReference>
<dbReference type="NCBIfam" id="TIGR01029">
    <property type="entry name" value="rpsG_bact"/>
    <property type="match status" value="1"/>
</dbReference>
<gene>
    <name evidence="7" type="ORF">S03H2_53598</name>
</gene>
<keyword evidence="2" id="KW-0699">rRNA-binding</keyword>
<evidence type="ECO:0000259" key="6">
    <source>
        <dbReference type="Pfam" id="PF00177"/>
    </source>
</evidence>
<evidence type="ECO:0000256" key="4">
    <source>
        <dbReference type="ARBA" id="ARBA00022980"/>
    </source>
</evidence>
<keyword evidence="3" id="KW-0694">RNA-binding</keyword>
<proteinExistence type="inferred from homology"/>